<organism evidence="1 2">
    <name type="scientific">Hirundo rustica rustica</name>
    <dbReference type="NCBI Taxonomy" id="333673"/>
    <lineage>
        <taxon>Eukaryota</taxon>
        <taxon>Metazoa</taxon>
        <taxon>Chordata</taxon>
        <taxon>Craniata</taxon>
        <taxon>Vertebrata</taxon>
        <taxon>Euteleostomi</taxon>
        <taxon>Archelosauria</taxon>
        <taxon>Archosauria</taxon>
        <taxon>Dinosauria</taxon>
        <taxon>Saurischia</taxon>
        <taxon>Theropoda</taxon>
        <taxon>Coelurosauria</taxon>
        <taxon>Aves</taxon>
        <taxon>Neognathae</taxon>
        <taxon>Neoaves</taxon>
        <taxon>Telluraves</taxon>
        <taxon>Australaves</taxon>
        <taxon>Passeriformes</taxon>
        <taxon>Sylvioidea</taxon>
        <taxon>Hirundinidae</taxon>
        <taxon>Hirundo</taxon>
    </lineage>
</organism>
<dbReference type="EMBL" id="QRBI01000093">
    <property type="protein sequence ID" value="RMC21835.1"/>
    <property type="molecule type" value="Genomic_DNA"/>
</dbReference>
<proteinExistence type="predicted"/>
<accession>A0A3M0L8Z0</accession>
<reference evidence="1 2" key="1">
    <citation type="submission" date="2018-07" db="EMBL/GenBank/DDBJ databases">
        <title>A high quality draft genome assembly of the barn swallow (H. rustica rustica).</title>
        <authorList>
            <person name="Formenti G."/>
            <person name="Chiara M."/>
            <person name="Poveda L."/>
            <person name="Francoijs K.-J."/>
            <person name="Bonisoli-Alquati A."/>
            <person name="Canova L."/>
            <person name="Gianfranceschi L."/>
            <person name="Horner D.S."/>
            <person name="Saino N."/>
        </authorList>
    </citation>
    <scope>NUCLEOTIDE SEQUENCE [LARGE SCALE GENOMIC DNA]</scope>
    <source>
        <strain evidence="1">Chelidonia</strain>
        <tissue evidence="1">Blood</tissue>
    </source>
</reference>
<dbReference type="OrthoDB" id="9219275at2759"/>
<comment type="caution">
    <text evidence="1">The sequence shown here is derived from an EMBL/GenBank/DDBJ whole genome shotgun (WGS) entry which is preliminary data.</text>
</comment>
<dbReference type="Proteomes" id="UP000269221">
    <property type="component" value="Unassembled WGS sequence"/>
</dbReference>
<name>A0A3M0L8Z0_HIRRU</name>
<protein>
    <submittedName>
        <fullName evidence="1">Uncharacterized protein</fullName>
    </submittedName>
</protein>
<evidence type="ECO:0000313" key="1">
    <source>
        <dbReference type="EMBL" id="RMC21835.1"/>
    </source>
</evidence>
<gene>
    <name evidence="1" type="ORF">DUI87_02706</name>
</gene>
<dbReference type="AlphaFoldDB" id="A0A3M0L8Z0"/>
<sequence length="368" mass="41654">MKLIRVSPECCDKCLSTCLEFRLKIEGCAIRGYDIDFNITQVCTEYHKNQTKITPPVPRKAVITKMPAIPEVEEQITPVVTKIGPYAIKKTGVQKLIVNPKWSLKQVEMGVQVNASHVRPECAPFLRNSFMDWTTWLQKSMPPNFRNKRDLTGLLGTGLGVLNTIDSEVLLNKLTTIGSDLVKLQQPLQSSLLALGNNHWKLTKILPEWEDTEERDHEVIINALGTASENISLALGCTQAQLWMQSVAAAVIREGGEGIFPAEIHKIVWDNASDMERELQSWWVLVNFTYNPVTSVVTAFVLTIHDASVDLIHPIVPLGLNHEGTVLYPSEHRMWAREIKGKWQTINLEPCVEELLVHRMYRGLWEFV</sequence>
<evidence type="ECO:0000313" key="2">
    <source>
        <dbReference type="Proteomes" id="UP000269221"/>
    </source>
</evidence>
<keyword evidence="2" id="KW-1185">Reference proteome</keyword>